<dbReference type="EMBL" id="JARKIB010000239">
    <property type="protein sequence ID" value="KAJ7720552.1"/>
    <property type="molecule type" value="Genomic_DNA"/>
</dbReference>
<sequence>MMPSIASKSVSRWNCGMLSQCARLTRDRLDAKLLFRELVSYPLVERIAGWMMLSIASVSRWVSCSVSSASSMEGVSSTSSCWLWRLKRGVGSGEGAGENDTRLEPFGNGGWGDGCSDSPGVPEPERMLRLDTFLRSELNNLLLRTSGEGKNEWSPGSRIAELVVSSMVRLLCDLDERWRKRPEKLSGCSDENECLGGMKKRPFFSGGDGGSWGSNCSSQGAMSTSCEGGKSSSGSS</sequence>
<evidence type="ECO:0000256" key="1">
    <source>
        <dbReference type="SAM" id="MobiDB-lite"/>
    </source>
</evidence>
<dbReference type="Proteomes" id="UP001215598">
    <property type="component" value="Unassembled WGS sequence"/>
</dbReference>
<evidence type="ECO:0000313" key="2">
    <source>
        <dbReference type="EMBL" id="KAJ7720552.1"/>
    </source>
</evidence>
<proteinExistence type="predicted"/>
<evidence type="ECO:0000313" key="3">
    <source>
        <dbReference type="Proteomes" id="UP001215598"/>
    </source>
</evidence>
<dbReference type="AlphaFoldDB" id="A0AAD7HIE1"/>
<accession>A0AAD7HIE1</accession>
<comment type="caution">
    <text evidence="2">The sequence shown here is derived from an EMBL/GenBank/DDBJ whole genome shotgun (WGS) entry which is preliminary data.</text>
</comment>
<organism evidence="2 3">
    <name type="scientific">Mycena metata</name>
    <dbReference type="NCBI Taxonomy" id="1033252"/>
    <lineage>
        <taxon>Eukaryota</taxon>
        <taxon>Fungi</taxon>
        <taxon>Dikarya</taxon>
        <taxon>Basidiomycota</taxon>
        <taxon>Agaricomycotina</taxon>
        <taxon>Agaricomycetes</taxon>
        <taxon>Agaricomycetidae</taxon>
        <taxon>Agaricales</taxon>
        <taxon>Marasmiineae</taxon>
        <taxon>Mycenaceae</taxon>
        <taxon>Mycena</taxon>
    </lineage>
</organism>
<keyword evidence="3" id="KW-1185">Reference proteome</keyword>
<reference evidence="2" key="1">
    <citation type="submission" date="2023-03" db="EMBL/GenBank/DDBJ databases">
        <title>Massive genome expansion in bonnet fungi (Mycena s.s.) driven by repeated elements and novel gene families across ecological guilds.</title>
        <authorList>
            <consortium name="Lawrence Berkeley National Laboratory"/>
            <person name="Harder C.B."/>
            <person name="Miyauchi S."/>
            <person name="Viragh M."/>
            <person name="Kuo A."/>
            <person name="Thoen E."/>
            <person name="Andreopoulos B."/>
            <person name="Lu D."/>
            <person name="Skrede I."/>
            <person name="Drula E."/>
            <person name="Henrissat B."/>
            <person name="Morin E."/>
            <person name="Kohler A."/>
            <person name="Barry K."/>
            <person name="LaButti K."/>
            <person name="Morin E."/>
            <person name="Salamov A."/>
            <person name="Lipzen A."/>
            <person name="Mereny Z."/>
            <person name="Hegedus B."/>
            <person name="Baldrian P."/>
            <person name="Stursova M."/>
            <person name="Weitz H."/>
            <person name="Taylor A."/>
            <person name="Grigoriev I.V."/>
            <person name="Nagy L.G."/>
            <person name="Martin F."/>
            <person name="Kauserud H."/>
        </authorList>
    </citation>
    <scope>NUCLEOTIDE SEQUENCE</scope>
    <source>
        <strain evidence="2">CBHHK182m</strain>
    </source>
</reference>
<gene>
    <name evidence="2" type="ORF">B0H16DRAFT_1604568</name>
</gene>
<protein>
    <submittedName>
        <fullName evidence="2">Uncharacterized protein</fullName>
    </submittedName>
</protein>
<feature type="region of interest" description="Disordered" evidence="1">
    <location>
        <begin position="217"/>
        <end position="236"/>
    </location>
</feature>
<name>A0AAD7HIE1_9AGAR</name>